<name>A0ABU8L7X4_9MICO</name>
<evidence type="ECO:0000313" key="3">
    <source>
        <dbReference type="EMBL" id="MEJ1087429.1"/>
    </source>
</evidence>
<feature type="transmembrane region" description="Helical" evidence="1">
    <location>
        <begin position="61"/>
        <end position="86"/>
    </location>
</feature>
<protein>
    <submittedName>
        <fullName evidence="3">DUF4129 domain-containing protein</fullName>
    </submittedName>
</protein>
<dbReference type="RefSeq" id="WP_337331094.1">
    <property type="nucleotide sequence ID" value="NZ_JBBDGM010000002.1"/>
</dbReference>
<dbReference type="EMBL" id="JBBDGM010000002">
    <property type="protein sequence ID" value="MEJ1087429.1"/>
    <property type="molecule type" value="Genomic_DNA"/>
</dbReference>
<feature type="domain" description="Protein-glutamine gamma-glutamyltransferase-like C-terminal" evidence="2">
    <location>
        <begin position="132"/>
        <end position="200"/>
    </location>
</feature>
<sequence>MIALPRVGDVFIPDGDDARRWAQDELSKGEYEAAKPTWFDRMAADVVEWIASLFRGDGTGAIAPVAVTIIVIVIIAALIVALVVWGRPRASRAVRRRVDLLGERDDRTAAQLRADAERRAKAADWNGAIVLRFRAIARSLLERDLIDPAPGATAQGISREAAAPFPAFADRLHDAATSFDAVRYLEAEADADAYTRMAETDDALRAASPLSAPSAPQAVPA</sequence>
<dbReference type="Pfam" id="PF13559">
    <property type="entry name" value="DUF4129"/>
    <property type="match status" value="1"/>
</dbReference>
<evidence type="ECO:0000313" key="4">
    <source>
        <dbReference type="Proteomes" id="UP001371224"/>
    </source>
</evidence>
<comment type="caution">
    <text evidence="3">The sequence shown here is derived from an EMBL/GenBank/DDBJ whole genome shotgun (WGS) entry which is preliminary data.</text>
</comment>
<reference evidence="3 4" key="1">
    <citation type="submission" date="2024-02" db="EMBL/GenBank/DDBJ databases">
        <authorList>
            <person name="Saticioglu I.B."/>
        </authorList>
    </citation>
    <scope>NUCLEOTIDE SEQUENCE [LARGE SCALE GENOMIC DNA]</scope>
    <source>
        <strain evidence="3 4">Mu-80</strain>
    </source>
</reference>
<keyword evidence="1" id="KW-1133">Transmembrane helix</keyword>
<keyword evidence="1" id="KW-0472">Membrane</keyword>
<keyword evidence="4" id="KW-1185">Reference proteome</keyword>
<proteinExistence type="predicted"/>
<dbReference type="Proteomes" id="UP001371224">
    <property type="component" value="Unassembled WGS sequence"/>
</dbReference>
<evidence type="ECO:0000256" key="1">
    <source>
        <dbReference type="SAM" id="Phobius"/>
    </source>
</evidence>
<gene>
    <name evidence="3" type="ORF">WDU99_03755</name>
</gene>
<organism evidence="3 4">
    <name type="scientific">Microbacterium bandirmense</name>
    <dbReference type="NCBI Taxonomy" id="3122050"/>
    <lineage>
        <taxon>Bacteria</taxon>
        <taxon>Bacillati</taxon>
        <taxon>Actinomycetota</taxon>
        <taxon>Actinomycetes</taxon>
        <taxon>Micrococcales</taxon>
        <taxon>Microbacteriaceae</taxon>
        <taxon>Microbacterium</taxon>
    </lineage>
</organism>
<keyword evidence="1" id="KW-0812">Transmembrane</keyword>
<accession>A0ABU8L7X4</accession>
<evidence type="ECO:0000259" key="2">
    <source>
        <dbReference type="Pfam" id="PF13559"/>
    </source>
</evidence>
<dbReference type="InterPro" id="IPR025403">
    <property type="entry name" value="TgpA-like_C"/>
</dbReference>